<evidence type="ECO:0000256" key="1">
    <source>
        <dbReference type="SAM" id="MobiDB-lite"/>
    </source>
</evidence>
<dbReference type="EMBL" id="JAMZEB010000002">
    <property type="protein sequence ID" value="MCP2356686.1"/>
    <property type="molecule type" value="Genomic_DNA"/>
</dbReference>
<dbReference type="RefSeq" id="WP_253743766.1">
    <property type="nucleotide sequence ID" value="NZ_BAABKA010000063.1"/>
</dbReference>
<dbReference type="AlphaFoldDB" id="A0A9X2GJP3"/>
<feature type="region of interest" description="Disordered" evidence="1">
    <location>
        <begin position="1"/>
        <end position="43"/>
    </location>
</feature>
<evidence type="ECO:0000313" key="3">
    <source>
        <dbReference type="Proteomes" id="UP001139648"/>
    </source>
</evidence>
<name>A0A9X2GJP3_9ACTN</name>
<gene>
    <name evidence="2" type="ORF">HD597_003706</name>
</gene>
<feature type="compositionally biased region" description="Basic and acidic residues" evidence="1">
    <location>
        <begin position="24"/>
        <end position="43"/>
    </location>
</feature>
<organism evidence="2 3">
    <name type="scientific">Nonomuraea thailandensis</name>
    <dbReference type="NCBI Taxonomy" id="1188745"/>
    <lineage>
        <taxon>Bacteria</taxon>
        <taxon>Bacillati</taxon>
        <taxon>Actinomycetota</taxon>
        <taxon>Actinomycetes</taxon>
        <taxon>Streptosporangiales</taxon>
        <taxon>Streptosporangiaceae</taxon>
        <taxon>Nonomuraea</taxon>
    </lineage>
</organism>
<protein>
    <submittedName>
        <fullName evidence="2">Uncharacterized protein</fullName>
    </submittedName>
</protein>
<accession>A0A9X2GJP3</accession>
<reference evidence="2" key="1">
    <citation type="submission" date="2022-06" db="EMBL/GenBank/DDBJ databases">
        <title>Sequencing the genomes of 1000 actinobacteria strains.</title>
        <authorList>
            <person name="Klenk H.-P."/>
        </authorList>
    </citation>
    <scope>NUCLEOTIDE SEQUENCE</scope>
    <source>
        <strain evidence="2">DSM 46694</strain>
    </source>
</reference>
<proteinExistence type="predicted"/>
<sequence length="183" mass="19961">MPSPKDVQQARTRRIEEAAAAQARKAERRAENERNRKAKVDAQRRAALPIHERLAETAERIDAKWVIPAATVSAEQVRAAQRAAITRVEVVEVIREITVEVPAPPLPAGSYTECEVCVGRGMRDRYGQVPAGAEQLRLVDGAGQEVTVIDVCPTHVPYVQATARRRGFRALTPTGDQAPAAPS</sequence>
<keyword evidence="3" id="KW-1185">Reference proteome</keyword>
<evidence type="ECO:0000313" key="2">
    <source>
        <dbReference type="EMBL" id="MCP2356686.1"/>
    </source>
</evidence>
<comment type="caution">
    <text evidence="2">The sequence shown here is derived from an EMBL/GenBank/DDBJ whole genome shotgun (WGS) entry which is preliminary data.</text>
</comment>
<dbReference type="Proteomes" id="UP001139648">
    <property type="component" value="Unassembled WGS sequence"/>
</dbReference>